<dbReference type="GO" id="GO:0006310">
    <property type="term" value="P:DNA recombination"/>
    <property type="evidence" value="ECO:0007669"/>
    <property type="project" value="UniProtKB-KW"/>
</dbReference>
<proteinExistence type="predicted"/>
<gene>
    <name evidence="2" type="ORF">S06H3_47431</name>
</gene>
<dbReference type="InterPro" id="IPR011010">
    <property type="entry name" value="DNA_brk_join_enz"/>
</dbReference>
<reference evidence="2" key="1">
    <citation type="journal article" date="2014" name="Front. Microbiol.">
        <title>High frequency of phylogenetically diverse reductive dehalogenase-homologous genes in deep subseafloor sedimentary metagenomes.</title>
        <authorList>
            <person name="Kawai M."/>
            <person name="Futagami T."/>
            <person name="Toyoda A."/>
            <person name="Takaki Y."/>
            <person name="Nishi S."/>
            <person name="Hori S."/>
            <person name="Arai W."/>
            <person name="Tsubouchi T."/>
            <person name="Morono Y."/>
            <person name="Uchiyama I."/>
            <person name="Ito T."/>
            <person name="Fujiyama A."/>
            <person name="Inagaki F."/>
            <person name="Takami H."/>
        </authorList>
    </citation>
    <scope>NUCLEOTIDE SEQUENCE</scope>
    <source>
        <strain evidence="2">Expedition CK06-06</strain>
    </source>
</reference>
<sequence length="186" mass="21362">MGNINQVAEWKEKFPKPGLFQIKDKAGKITGTVSIPMHRRKKRPLDLGTVKQYNQDIKKYLDYLTAGNLDNNMVSVIDFFNDLKEQTTKANTHKLCKAGLKAGFLNIPKYKNDLHFKMIIDSAFNYLETEQPNLRINKNSVINETELKELFDNTPDRLSCLIQFCYSTACRISEALNARVKNVTKN</sequence>
<dbReference type="EMBL" id="BARV01029790">
    <property type="protein sequence ID" value="GAI34188.1"/>
    <property type="molecule type" value="Genomic_DNA"/>
</dbReference>
<dbReference type="InterPro" id="IPR013762">
    <property type="entry name" value="Integrase-like_cat_sf"/>
</dbReference>
<evidence type="ECO:0000256" key="1">
    <source>
        <dbReference type="ARBA" id="ARBA00023172"/>
    </source>
</evidence>
<dbReference type="GO" id="GO:0003677">
    <property type="term" value="F:DNA binding"/>
    <property type="evidence" value="ECO:0007669"/>
    <property type="project" value="InterPro"/>
</dbReference>
<feature type="non-terminal residue" evidence="2">
    <location>
        <position position="186"/>
    </location>
</feature>
<dbReference type="SUPFAM" id="SSF56349">
    <property type="entry name" value="DNA breaking-rejoining enzymes"/>
    <property type="match status" value="1"/>
</dbReference>
<organism evidence="2">
    <name type="scientific">marine sediment metagenome</name>
    <dbReference type="NCBI Taxonomy" id="412755"/>
    <lineage>
        <taxon>unclassified sequences</taxon>
        <taxon>metagenomes</taxon>
        <taxon>ecological metagenomes</taxon>
    </lineage>
</organism>
<dbReference type="AlphaFoldDB" id="X1MSA8"/>
<protein>
    <recommendedName>
        <fullName evidence="3">Tyr recombinase domain-containing protein</fullName>
    </recommendedName>
</protein>
<dbReference type="GO" id="GO:0015074">
    <property type="term" value="P:DNA integration"/>
    <property type="evidence" value="ECO:0007669"/>
    <property type="project" value="InterPro"/>
</dbReference>
<evidence type="ECO:0000313" key="2">
    <source>
        <dbReference type="EMBL" id="GAI34188.1"/>
    </source>
</evidence>
<comment type="caution">
    <text evidence="2">The sequence shown here is derived from an EMBL/GenBank/DDBJ whole genome shotgun (WGS) entry which is preliminary data.</text>
</comment>
<name>X1MSA8_9ZZZZ</name>
<accession>X1MSA8</accession>
<evidence type="ECO:0008006" key="3">
    <source>
        <dbReference type="Google" id="ProtNLM"/>
    </source>
</evidence>
<dbReference type="Gene3D" id="1.10.443.10">
    <property type="entry name" value="Intergrase catalytic core"/>
    <property type="match status" value="1"/>
</dbReference>
<keyword evidence="1" id="KW-0233">DNA recombination</keyword>